<dbReference type="Pfam" id="PF19674">
    <property type="entry name" value="DUF6177"/>
    <property type="match status" value="1"/>
</dbReference>
<accession>A0ABU8YD31</accession>
<evidence type="ECO:0000313" key="2">
    <source>
        <dbReference type="EMBL" id="MEK0172423.1"/>
    </source>
</evidence>
<keyword evidence="3" id="KW-1185">Reference proteome</keyword>
<dbReference type="EMBL" id="JBBLYY010000065">
    <property type="protein sequence ID" value="MEK0172423.1"/>
    <property type="molecule type" value="Genomic_DNA"/>
</dbReference>
<comment type="caution">
    <text evidence="2">The sequence shown here is derived from an EMBL/GenBank/DDBJ whole genome shotgun (WGS) entry which is preliminary data.</text>
</comment>
<dbReference type="Proteomes" id="UP001370299">
    <property type="component" value="Unassembled WGS sequence"/>
</dbReference>
<feature type="region of interest" description="Disordered" evidence="1">
    <location>
        <begin position="348"/>
        <end position="372"/>
    </location>
</feature>
<evidence type="ECO:0000313" key="3">
    <source>
        <dbReference type="Proteomes" id="UP001370299"/>
    </source>
</evidence>
<evidence type="ECO:0000256" key="1">
    <source>
        <dbReference type="SAM" id="MobiDB-lite"/>
    </source>
</evidence>
<reference evidence="2 3" key="1">
    <citation type="submission" date="2024-03" db="EMBL/GenBank/DDBJ databases">
        <title>Whole genomes of four grape xylem sap localized bacterial endophytes.</title>
        <authorList>
            <person name="Kumar G."/>
            <person name="Savka M.A."/>
        </authorList>
    </citation>
    <scope>NUCLEOTIDE SEQUENCE [LARGE SCALE GENOMIC DNA]</scope>
    <source>
        <strain evidence="2 3">RIT_GXS8</strain>
    </source>
</reference>
<dbReference type="InterPro" id="IPR046175">
    <property type="entry name" value="DUF6177"/>
</dbReference>
<proteinExistence type="predicted"/>
<gene>
    <name evidence="2" type="ORF">WMN62_13175</name>
</gene>
<protein>
    <submittedName>
        <fullName evidence="2">DUF6177 family protein</fullName>
    </submittedName>
</protein>
<dbReference type="RefSeq" id="WP_123310592.1">
    <property type="nucleotide sequence ID" value="NZ_JBBKAP010000059.1"/>
</dbReference>
<feature type="compositionally biased region" description="Basic and acidic residues" evidence="1">
    <location>
        <begin position="349"/>
        <end position="364"/>
    </location>
</feature>
<name>A0ABU8YD31_9MICO</name>
<feature type="region of interest" description="Disordered" evidence="1">
    <location>
        <begin position="277"/>
        <end position="314"/>
    </location>
</feature>
<sequence>MVRHPLIDDVVGPAIVVESASPVVWLTDALASLLRRSADAGRTVVLRTGRESAITPALRHALGAYGAAWAVADFDGTLRDGRTGVAASGIEDFVHRGPELVGTPSPEHPVSADSVRQISIDLTLRHHAERAVDMGSAIEALCHTVGTCPTRWGTAEPLTVPWDRWVVTQYAKHEAPGVSTSYAVGEGFSATMTAHLVGGVVVETMSAVLTVPEENTDPELANRLFDAVQQVADQVVPVFGVVMQRRGDADHLVRAVSHGEPSPLAVVVGPEASEFLDRDGVWPPPRTTTATFGTRSGADGDRSEDGDTDSADGGMIVRFEDGWEALESFLDRIDEDRFLQLVGGAPLDPAHDEGTLDGHVRDARVTGGHGAP</sequence>
<organism evidence="2 3">
    <name type="scientific">Curtobacterium citreum</name>
    <dbReference type="NCBI Taxonomy" id="2036"/>
    <lineage>
        <taxon>Bacteria</taxon>
        <taxon>Bacillati</taxon>
        <taxon>Actinomycetota</taxon>
        <taxon>Actinomycetes</taxon>
        <taxon>Micrococcales</taxon>
        <taxon>Microbacteriaceae</taxon>
        <taxon>Curtobacterium</taxon>
    </lineage>
</organism>